<feature type="transmembrane region" description="Helical" evidence="4">
    <location>
        <begin position="232"/>
        <end position="257"/>
    </location>
</feature>
<dbReference type="InterPro" id="IPR020846">
    <property type="entry name" value="MFS_dom"/>
</dbReference>
<dbReference type="PROSITE" id="PS50850">
    <property type="entry name" value="MFS"/>
    <property type="match status" value="1"/>
</dbReference>
<dbReference type="EMBL" id="JABBNT010000002">
    <property type="protein sequence ID" value="NMM43995.1"/>
    <property type="molecule type" value="Genomic_DNA"/>
</dbReference>
<keyword evidence="1 4" id="KW-0812">Transmembrane</keyword>
<keyword evidence="3 4" id="KW-0472">Membrane</keyword>
<dbReference type="SUPFAM" id="SSF103473">
    <property type="entry name" value="MFS general substrate transporter"/>
    <property type="match status" value="1"/>
</dbReference>
<evidence type="ECO:0000256" key="3">
    <source>
        <dbReference type="ARBA" id="ARBA00023136"/>
    </source>
</evidence>
<evidence type="ECO:0000256" key="4">
    <source>
        <dbReference type="SAM" id="Phobius"/>
    </source>
</evidence>
<feature type="transmembrane region" description="Helical" evidence="4">
    <location>
        <begin position="269"/>
        <end position="289"/>
    </location>
</feature>
<proteinExistence type="predicted"/>
<dbReference type="PANTHER" id="PTHR23534">
    <property type="entry name" value="MFS PERMEASE"/>
    <property type="match status" value="1"/>
</dbReference>
<dbReference type="Gene3D" id="1.20.1250.20">
    <property type="entry name" value="MFS general substrate transporter like domains"/>
    <property type="match status" value="1"/>
</dbReference>
<accession>A0A7Y0DYM6</accession>
<evidence type="ECO:0000259" key="5">
    <source>
        <dbReference type="PROSITE" id="PS50850"/>
    </source>
</evidence>
<dbReference type="GO" id="GO:0022857">
    <property type="term" value="F:transmembrane transporter activity"/>
    <property type="evidence" value="ECO:0007669"/>
    <property type="project" value="InterPro"/>
</dbReference>
<sequence length="416" mass="44545">MTAAVQNDPTKRNALLLCGALALSNTGASLVMTVTALAGAYLARPDVTYWLPLLGEFDEKALSTLALSMQFVGTMAAAPLAALLMGRIGRRLGFTFGQMMGIAAAAVSAYALFQQSFWLFVVGGFLLGVHNSFWQQYRFAVADTASPEFKAKAISYVMIGPIVAGIFGPEIAKHTRDILEPVLFAGAYVAIAALSFLTIAVLQFIRIPTPPRPKPGDDRGRPLMQIAMDPKFMIAVLSGMVGYSTMSFMMTATPLAMIDCGHVFEDAAFVIQGHVLAMFAPSFVTGSLIRRFGATRIILTGALLYLASVAINMTGIELIQFFSALVLVGVAWNFMFVGGTTLLTDAYRPEEKARAQGLNDFMVFGSVALGSLMSGAIQQAYGWQVVSLTILGPVTVAALCVMFLHGHIKRRAIPAE</sequence>
<feature type="transmembrane region" description="Helical" evidence="4">
    <location>
        <begin position="184"/>
        <end position="205"/>
    </location>
</feature>
<feature type="transmembrane region" description="Helical" evidence="4">
    <location>
        <begin position="296"/>
        <end position="315"/>
    </location>
</feature>
<feature type="domain" description="Major facilitator superfamily (MFS) profile" evidence="5">
    <location>
        <begin position="231"/>
        <end position="416"/>
    </location>
</feature>
<gene>
    <name evidence="6" type="ORF">HH303_05875</name>
</gene>
<reference evidence="6 7" key="1">
    <citation type="submission" date="2020-04" db="EMBL/GenBank/DDBJ databases">
        <title>Rhodospirillaceae bacterium KN72 isolated from deep sea.</title>
        <authorList>
            <person name="Zhang D.-C."/>
        </authorList>
    </citation>
    <scope>NUCLEOTIDE SEQUENCE [LARGE SCALE GENOMIC DNA]</scope>
    <source>
        <strain evidence="6 7">KN72</strain>
    </source>
</reference>
<evidence type="ECO:0000256" key="1">
    <source>
        <dbReference type="ARBA" id="ARBA00022692"/>
    </source>
</evidence>
<dbReference type="InterPro" id="IPR036259">
    <property type="entry name" value="MFS_trans_sf"/>
</dbReference>
<comment type="caution">
    <text evidence="6">The sequence shown here is derived from an EMBL/GenBank/DDBJ whole genome shotgun (WGS) entry which is preliminary data.</text>
</comment>
<protein>
    <submittedName>
        <fullName evidence="6">MFS transporter</fullName>
    </submittedName>
</protein>
<dbReference type="Pfam" id="PF07690">
    <property type="entry name" value="MFS_1"/>
    <property type="match status" value="2"/>
</dbReference>
<feature type="transmembrane region" description="Helical" evidence="4">
    <location>
        <begin position="92"/>
        <end position="111"/>
    </location>
</feature>
<dbReference type="RefSeq" id="WP_169624309.1">
    <property type="nucleotide sequence ID" value="NZ_JABBNT010000002.1"/>
</dbReference>
<feature type="transmembrane region" description="Helical" evidence="4">
    <location>
        <begin position="62"/>
        <end position="85"/>
    </location>
</feature>
<evidence type="ECO:0000256" key="2">
    <source>
        <dbReference type="ARBA" id="ARBA00022989"/>
    </source>
</evidence>
<organism evidence="6 7">
    <name type="scientific">Pacificispira spongiicola</name>
    <dbReference type="NCBI Taxonomy" id="2729598"/>
    <lineage>
        <taxon>Bacteria</taxon>
        <taxon>Pseudomonadati</taxon>
        <taxon>Pseudomonadota</taxon>
        <taxon>Alphaproteobacteria</taxon>
        <taxon>Rhodospirillales</taxon>
        <taxon>Rhodospirillaceae</taxon>
        <taxon>Pacificispira</taxon>
    </lineage>
</organism>
<name>A0A7Y0DYM6_9PROT</name>
<feature type="transmembrane region" description="Helical" evidence="4">
    <location>
        <begin position="358"/>
        <end position="377"/>
    </location>
</feature>
<feature type="transmembrane region" description="Helical" evidence="4">
    <location>
        <begin position="383"/>
        <end position="404"/>
    </location>
</feature>
<evidence type="ECO:0000313" key="6">
    <source>
        <dbReference type="EMBL" id="NMM43995.1"/>
    </source>
</evidence>
<keyword evidence="2 4" id="KW-1133">Transmembrane helix</keyword>
<keyword evidence="7" id="KW-1185">Reference proteome</keyword>
<dbReference type="PANTHER" id="PTHR23534:SF1">
    <property type="entry name" value="MAJOR FACILITATOR SUPERFAMILY PROTEIN"/>
    <property type="match status" value="1"/>
</dbReference>
<dbReference type="Proteomes" id="UP000539372">
    <property type="component" value="Unassembled WGS sequence"/>
</dbReference>
<feature type="transmembrane region" description="Helical" evidence="4">
    <location>
        <begin position="154"/>
        <end position="172"/>
    </location>
</feature>
<dbReference type="AlphaFoldDB" id="A0A7Y0DYM6"/>
<feature type="transmembrane region" description="Helical" evidence="4">
    <location>
        <begin position="321"/>
        <end position="346"/>
    </location>
</feature>
<evidence type="ECO:0000313" key="7">
    <source>
        <dbReference type="Proteomes" id="UP000539372"/>
    </source>
</evidence>
<feature type="transmembrane region" description="Helical" evidence="4">
    <location>
        <begin position="117"/>
        <end position="134"/>
    </location>
</feature>
<dbReference type="InterPro" id="IPR011701">
    <property type="entry name" value="MFS"/>
</dbReference>